<dbReference type="OrthoDB" id="9762324at2"/>
<comment type="subcellular location">
    <subcellularLocation>
        <location evidence="1">Cell membrane</location>
        <topology evidence="1">Multi-pass membrane protein</topology>
    </subcellularLocation>
</comment>
<dbReference type="Pfam" id="PF00884">
    <property type="entry name" value="Sulfatase"/>
    <property type="match status" value="1"/>
</dbReference>
<keyword evidence="3 9" id="KW-0808">Transferase</keyword>
<keyword evidence="5 7" id="KW-1133">Transmembrane helix</keyword>
<proteinExistence type="predicted"/>
<feature type="transmembrane region" description="Helical" evidence="7">
    <location>
        <begin position="57"/>
        <end position="74"/>
    </location>
</feature>
<evidence type="ECO:0000256" key="5">
    <source>
        <dbReference type="ARBA" id="ARBA00022989"/>
    </source>
</evidence>
<dbReference type="InterPro" id="IPR000917">
    <property type="entry name" value="Sulfatase_N"/>
</dbReference>
<evidence type="ECO:0000256" key="7">
    <source>
        <dbReference type="SAM" id="Phobius"/>
    </source>
</evidence>
<dbReference type="SUPFAM" id="SSF53649">
    <property type="entry name" value="Alkaline phosphatase-like"/>
    <property type="match status" value="1"/>
</dbReference>
<feature type="transmembrane region" description="Helical" evidence="7">
    <location>
        <begin position="151"/>
        <end position="167"/>
    </location>
</feature>
<dbReference type="InterPro" id="IPR040423">
    <property type="entry name" value="PEA_transferase"/>
</dbReference>
<evidence type="ECO:0000313" key="9">
    <source>
        <dbReference type="EMBL" id="PTQ89898.1"/>
    </source>
</evidence>
<reference evidence="9 10" key="1">
    <citation type="submission" date="2018-04" db="EMBL/GenBank/DDBJ databases">
        <title>Genomic Encyclopedia of Archaeal and Bacterial Type Strains, Phase II (KMG-II): from individual species to whole genera.</title>
        <authorList>
            <person name="Goeker M."/>
        </authorList>
    </citation>
    <scope>NUCLEOTIDE SEQUENCE [LARGE SCALE GENOMIC DNA]</scope>
    <source>
        <strain evidence="9 10">DSM 5822</strain>
    </source>
</reference>
<dbReference type="RefSeq" id="WP_107865410.1">
    <property type="nucleotide sequence ID" value="NZ_QAON01000005.1"/>
</dbReference>
<evidence type="ECO:0000256" key="2">
    <source>
        <dbReference type="ARBA" id="ARBA00022475"/>
    </source>
</evidence>
<keyword evidence="4 7" id="KW-0812">Transmembrane</keyword>
<gene>
    <name evidence="9" type="ORF">C8N29_105227</name>
</gene>
<keyword evidence="10" id="KW-1185">Reference proteome</keyword>
<dbReference type="CDD" id="cd16017">
    <property type="entry name" value="LptA"/>
    <property type="match status" value="1"/>
</dbReference>
<keyword evidence="6 7" id="KW-0472">Membrane</keyword>
<dbReference type="PANTHER" id="PTHR30443">
    <property type="entry name" value="INNER MEMBRANE PROTEIN"/>
    <property type="match status" value="1"/>
</dbReference>
<dbReference type="AlphaFoldDB" id="A0A2T5J0N1"/>
<evidence type="ECO:0000313" key="10">
    <source>
        <dbReference type="Proteomes" id="UP000244223"/>
    </source>
</evidence>
<dbReference type="Proteomes" id="UP000244223">
    <property type="component" value="Unassembled WGS sequence"/>
</dbReference>
<dbReference type="InterPro" id="IPR058130">
    <property type="entry name" value="PEA_transf_C"/>
</dbReference>
<protein>
    <submittedName>
        <fullName evidence="9">Heptose-I-phosphate ethanolaminephosphotransferase</fullName>
    </submittedName>
</protein>
<evidence type="ECO:0000259" key="8">
    <source>
        <dbReference type="Pfam" id="PF00884"/>
    </source>
</evidence>
<dbReference type="EMBL" id="QAON01000005">
    <property type="protein sequence ID" value="PTQ89898.1"/>
    <property type="molecule type" value="Genomic_DNA"/>
</dbReference>
<evidence type="ECO:0000256" key="3">
    <source>
        <dbReference type="ARBA" id="ARBA00022679"/>
    </source>
</evidence>
<dbReference type="GO" id="GO:0009244">
    <property type="term" value="P:lipopolysaccharide core region biosynthetic process"/>
    <property type="evidence" value="ECO:0007669"/>
    <property type="project" value="TreeGrafter"/>
</dbReference>
<evidence type="ECO:0000256" key="1">
    <source>
        <dbReference type="ARBA" id="ARBA00004651"/>
    </source>
</evidence>
<name>A0A2T5J0N1_9GAMM</name>
<dbReference type="PANTHER" id="PTHR30443:SF2">
    <property type="entry name" value="PHOSPHOETHANOLAMINE TRANSFERASE EPTC"/>
    <property type="match status" value="1"/>
</dbReference>
<evidence type="ECO:0000256" key="6">
    <source>
        <dbReference type="ARBA" id="ARBA00023136"/>
    </source>
</evidence>
<feature type="transmembrane region" description="Helical" evidence="7">
    <location>
        <begin position="7"/>
        <end position="26"/>
    </location>
</feature>
<sequence>MFKNYIFYFFIFFIPSIICGGLLIIAGNISDGIRLFGLCLPSIFLIYFYLKTSKKALKYFIVLWTIFFISDSLLRSSTWFLLNSDTDSYFIIEAIANTNKNETFEFLTTHIYYIFIYTLILILFLTAYFFILFSKTNFKSLNEIINSKIGYSLKYFCYLLILLAYSIEPSRNLHPIIYWYEYQQKVKEFASRIERHQEVHELWDKTAKQNLVIQNNRKKQTHVLVITDSVTSLNLGICGYNRNTTPNLKKRLSTLKVYCNAYSAAASTIPSLKTKLTDTSNLNAFDYSSKSLLAYAKNSGFKIYWLSNQNDIYISSLFGNYANTAIYKNNRSGRSSQSLDESLLVDYEKALNDSYPKKLIILHFIGAHPNYEKRYPSNFNVFNHDTNDKIEFLLESKNINSWIQHQRHHYDNAILYQDYLIDKTLTLLQSQSNNNQFSSFIFVSDHGNEVGHNLNYAGHSPDTKAGYLVPIIIWHDKQKNKGVDLAKKLYTQDLDNNMMYLMGISAHPSRPNQYWFD</sequence>
<dbReference type="GO" id="GO:0016776">
    <property type="term" value="F:phosphotransferase activity, phosphate group as acceptor"/>
    <property type="evidence" value="ECO:0007669"/>
    <property type="project" value="TreeGrafter"/>
</dbReference>
<feature type="domain" description="Sulfatase N-terminal" evidence="8">
    <location>
        <begin position="221"/>
        <end position="491"/>
    </location>
</feature>
<organism evidence="9 10">
    <name type="scientific">Agitococcus lubricus</name>
    <dbReference type="NCBI Taxonomy" id="1077255"/>
    <lineage>
        <taxon>Bacteria</taxon>
        <taxon>Pseudomonadati</taxon>
        <taxon>Pseudomonadota</taxon>
        <taxon>Gammaproteobacteria</taxon>
        <taxon>Moraxellales</taxon>
        <taxon>Moraxellaceae</taxon>
        <taxon>Agitococcus</taxon>
    </lineage>
</organism>
<keyword evidence="2" id="KW-1003">Cell membrane</keyword>
<evidence type="ECO:0000256" key="4">
    <source>
        <dbReference type="ARBA" id="ARBA00022692"/>
    </source>
</evidence>
<feature type="transmembrane region" description="Helical" evidence="7">
    <location>
        <begin position="111"/>
        <end position="131"/>
    </location>
</feature>
<feature type="transmembrane region" description="Helical" evidence="7">
    <location>
        <begin position="32"/>
        <end position="50"/>
    </location>
</feature>
<dbReference type="GO" id="GO:0005886">
    <property type="term" value="C:plasma membrane"/>
    <property type="evidence" value="ECO:0007669"/>
    <property type="project" value="UniProtKB-SubCell"/>
</dbReference>
<accession>A0A2T5J0N1</accession>
<dbReference type="Gene3D" id="3.40.720.10">
    <property type="entry name" value="Alkaline Phosphatase, subunit A"/>
    <property type="match status" value="1"/>
</dbReference>
<comment type="caution">
    <text evidence="9">The sequence shown here is derived from an EMBL/GenBank/DDBJ whole genome shotgun (WGS) entry which is preliminary data.</text>
</comment>
<dbReference type="InterPro" id="IPR017850">
    <property type="entry name" value="Alkaline_phosphatase_core_sf"/>
</dbReference>